<dbReference type="GO" id="GO:0016787">
    <property type="term" value="F:hydrolase activity"/>
    <property type="evidence" value="ECO:0007669"/>
    <property type="project" value="UniProtKB-KW"/>
</dbReference>
<evidence type="ECO:0000256" key="2">
    <source>
        <dbReference type="ARBA" id="ARBA00001947"/>
    </source>
</evidence>
<dbReference type="RefSeq" id="WP_064468726.1">
    <property type="nucleotide sequence ID" value="NZ_LDJR01000060.1"/>
</dbReference>
<comment type="cofactor">
    <cofactor evidence="2">
        <name>Zn(2+)</name>
        <dbReference type="ChEBI" id="CHEBI:29105"/>
    </cofactor>
</comment>
<dbReference type="CDD" id="cd16833">
    <property type="entry name" value="YfiH"/>
    <property type="match status" value="1"/>
</dbReference>
<evidence type="ECO:0000256" key="9">
    <source>
        <dbReference type="ARBA" id="ARBA00047989"/>
    </source>
</evidence>
<dbReference type="InterPro" id="IPR038371">
    <property type="entry name" value="Cu_polyphenol_OxRdtase_sf"/>
</dbReference>
<name>A0A177ZHI0_9BACI</name>
<dbReference type="AlphaFoldDB" id="A0A177ZHI0"/>
<dbReference type="PANTHER" id="PTHR30616">
    <property type="entry name" value="UNCHARACTERIZED PROTEIN YFIH"/>
    <property type="match status" value="1"/>
</dbReference>
<evidence type="ECO:0000256" key="8">
    <source>
        <dbReference type="ARBA" id="ARBA00022833"/>
    </source>
</evidence>
<evidence type="ECO:0000256" key="11">
    <source>
        <dbReference type="ARBA" id="ARBA00049893"/>
    </source>
</evidence>
<dbReference type="PANTHER" id="PTHR30616:SF2">
    <property type="entry name" value="PURINE NUCLEOSIDE PHOSPHORYLASE LACC1"/>
    <property type="match status" value="1"/>
</dbReference>
<evidence type="ECO:0000256" key="10">
    <source>
        <dbReference type="ARBA" id="ARBA00048968"/>
    </source>
</evidence>
<proteinExistence type="inferred from homology"/>
<dbReference type="Proteomes" id="UP000077881">
    <property type="component" value="Unassembled WGS sequence"/>
</dbReference>
<evidence type="ECO:0000256" key="1">
    <source>
        <dbReference type="ARBA" id="ARBA00000553"/>
    </source>
</evidence>
<dbReference type="Pfam" id="PF02578">
    <property type="entry name" value="Cu-oxidase_4"/>
    <property type="match status" value="1"/>
</dbReference>
<dbReference type="GO" id="GO:0017061">
    <property type="term" value="F:S-methyl-5-thioadenosine phosphorylase activity"/>
    <property type="evidence" value="ECO:0007669"/>
    <property type="project" value="UniProtKB-EC"/>
</dbReference>
<evidence type="ECO:0000256" key="4">
    <source>
        <dbReference type="ARBA" id="ARBA00007353"/>
    </source>
</evidence>
<keyword evidence="14" id="KW-1185">Reference proteome</keyword>
<keyword evidence="6" id="KW-0479">Metal-binding</keyword>
<comment type="catalytic activity">
    <reaction evidence="10">
        <text>adenosine + phosphate = alpha-D-ribose 1-phosphate + adenine</text>
        <dbReference type="Rhea" id="RHEA:27642"/>
        <dbReference type="ChEBI" id="CHEBI:16335"/>
        <dbReference type="ChEBI" id="CHEBI:16708"/>
        <dbReference type="ChEBI" id="CHEBI:43474"/>
        <dbReference type="ChEBI" id="CHEBI:57720"/>
        <dbReference type="EC" id="2.4.2.1"/>
    </reaction>
    <physiologicalReaction direction="left-to-right" evidence="10">
        <dbReference type="Rhea" id="RHEA:27643"/>
    </physiologicalReaction>
</comment>
<protein>
    <recommendedName>
        <fullName evidence="12">Purine nucleoside phosphorylase</fullName>
    </recommendedName>
</protein>
<comment type="caution">
    <text evidence="13">The sequence shown here is derived from an EMBL/GenBank/DDBJ whole genome shotgun (WGS) entry which is preliminary data.</text>
</comment>
<dbReference type="NCBIfam" id="TIGR00726">
    <property type="entry name" value="peptidoglycan editing factor PgeF"/>
    <property type="match status" value="1"/>
</dbReference>
<comment type="function">
    <text evidence="3">Purine nucleoside enzyme that catalyzes the phosphorolysis of adenosine and inosine nucleosides, yielding D-ribose 1-phosphate and the respective free bases, adenine and hypoxanthine. Also catalyzes the phosphorolysis of S-methyl-5'-thioadenosine into adenine and S-methyl-5-thio-alpha-D-ribose 1-phosphate. Also has adenosine deaminase activity.</text>
</comment>
<evidence type="ECO:0000313" key="13">
    <source>
        <dbReference type="EMBL" id="OAK67275.1"/>
    </source>
</evidence>
<evidence type="ECO:0000256" key="12">
    <source>
        <dbReference type="RuleBase" id="RU361274"/>
    </source>
</evidence>
<dbReference type="Gene3D" id="3.60.140.10">
    <property type="entry name" value="CNF1/YfiH-like putative cysteine hydrolases"/>
    <property type="match status" value="1"/>
</dbReference>
<comment type="catalytic activity">
    <reaction evidence="1">
        <text>inosine + phosphate = alpha-D-ribose 1-phosphate + hypoxanthine</text>
        <dbReference type="Rhea" id="RHEA:27646"/>
        <dbReference type="ChEBI" id="CHEBI:17368"/>
        <dbReference type="ChEBI" id="CHEBI:17596"/>
        <dbReference type="ChEBI" id="CHEBI:43474"/>
        <dbReference type="ChEBI" id="CHEBI:57720"/>
        <dbReference type="EC" id="2.4.2.1"/>
    </reaction>
    <physiologicalReaction direction="left-to-right" evidence="1">
        <dbReference type="Rhea" id="RHEA:27647"/>
    </physiologicalReaction>
</comment>
<evidence type="ECO:0000256" key="7">
    <source>
        <dbReference type="ARBA" id="ARBA00022801"/>
    </source>
</evidence>
<comment type="catalytic activity">
    <reaction evidence="9">
        <text>adenosine + H2O + H(+) = inosine + NH4(+)</text>
        <dbReference type="Rhea" id="RHEA:24408"/>
        <dbReference type="ChEBI" id="CHEBI:15377"/>
        <dbReference type="ChEBI" id="CHEBI:15378"/>
        <dbReference type="ChEBI" id="CHEBI:16335"/>
        <dbReference type="ChEBI" id="CHEBI:17596"/>
        <dbReference type="ChEBI" id="CHEBI:28938"/>
        <dbReference type="EC" id="3.5.4.4"/>
    </reaction>
    <physiologicalReaction direction="left-to-right" evidence="9">
        <dbReference type="Rhea" id="RHEA:24409"/>
    </physiologicalReaction>
</comment>
<organism evidence="13 14">
    <name type="scientific">Lederbergia galactosidilytica</name>
    <dbReference type="NCBI Taxonomy" id="217031"/>
    <lineage>
        <taxon>Bacteria</taxon>
        <taxon>Bacillati</taxon>
        <taxon>Bacillota</taxon>
        <taxon>Bacilli</taxon>
        <taxon>Bacillales</taxon>
        <taxon>Bacillaceae</taxon>
        <taxon>Lederbergia</taxon>
    </lineage>
</organism>
<keyword evidence="5" id="KW-0808">Transferase</keyword>
<comment type="similarity">
    <text evidence="4 12">Belongs to the purine nucleoside phosphorylase YfiH/LACC1 family.</text>
</comment>
<dbReference type="OrthoDB" id="4279at2"/>
<dbReference type="InterPro" id="IPR011324">
    <property type="entry name" value="Cytotoxic_necrot_fac-like_cat"/>
</dbReference>
<reference evidence="13 14" key="1">
    <citation type="submission" date="2015-05" db="EMBL/GenBank/DDBJ databases">
        <title>Comparison of genome.</title>
        <authorList>
            <person name="Zheng Z."/>
            <person name="Sun M."/>
        </authorList>
    </citation>
    <scope>NUCLEOTIDE SEQUENCE [LARGE SCALE GENOMIC DNA]</scope>
    <source>
        <strain evidence="13 14">G25-74</strain>
    </source>
</reference>
<dbReference type="SUPFAM" id="SSF64438">
    <property type="entry name" value="CNF1/YfiH-like putative cysteine hydrolases"/>
    <property type="match status" value="1"/>
</dbReference>
<evidence type="ECO:0000256" key="6">
    <source>
        <dbReference type="ARBA" id="ARBA00022723"/>
    </source>
</evidence>
<comment type="catalytic activity">
    <reaction evidence="11">
        <text>S-methyl-5'-thioadenosine + phosphate = 5-(methylsulfanyl)-alpha-D-ribose 1-phosphate + adenine</text>
        <dbReference type="Rhea" id="RHEA:11852"/>
        <dbReference type="ChEBI" id="CHEBI:16708"/>
        <dbReference type="ChEBI" id="CHEBI:17509"/>
        <dbReference type="ChEBI" id="CHEBI:43474"/>
        <dbReference type="ChEBI" id="CHEBI:58533"/>
        <dbReference type="EC" id="2.4.2.28"/>
    </reaction>
    <physiologicalReaction direction="left-to-right" evidence="11">
        <dbReference type="Rhea" id="RHEA:11853"/>
    </physiologicalReaction>
</comment>
<dbReference type="STRING" id="217031.ABB05_19130"/>
<evidence type="ECO:0000313" key="14">
    <source>
        <dbReference type="Proteomes" id="UP000077881"/>
    </source>
</evidence>
<keyword evidence="8" id="KW-0862">Zinc</keyword>
<gene>
    <name evidence="13" type="ORF">ABB05_19130</name>
</gene>
<dbReference type="GO" id="GO:0005507">
    <property type="term" value="F:copper ion binding"/>
    <property type="evidence" value="ECO:0007669"/>
    <property type="project" value="TreeGrafter"/>
</dbReference>
<evidence type="ECO:0000256" key="5">
    <source>
        <dbReference type="ARBA" id="ARBA00022679"/>
    </source>
</evidence>
<dbReference type="InterPro" id="IPR003730">
    <property type="entry name" value="Cu_polyphenol_OxRdtase"/>
</dbReference>
<keyword evidence="7" id="KW-0378">Hydrolase</keyword>
<evidence type="ECO:0000256" key="3">
    <source>
        <dbReference type="ARBA" id="ARBA00003215"/>
    </source>
</evidence>
<accession>A0A177ZHI0</accession>
<dbReference type="EMBL" id="LDJR01000060">
    <property type="protein sequence ID" value="OAK67275.1"/>
    <property type="molecule type" value="Genomic_DNA"/>
</dbReference>
<dbReference type="PATRIC" id="fig|217031.6.peg.4153"/>
<sequence>MNIKMYVQNEKWIAGMTMKDMTEPEHFNMALHACQNENAVLQNRQQLANFLNCELDDFVCAEQTHSANFYQVIHPDKGRGADKLETAIPATDALYTYEPNLLLCSFHADCVPVFFYHEVRGVVGVIHSGWQGTVKEISLKLFEHLIQVEQCDPKDFHVQICPALSQRKFEVDEDVFVQYKALGYADKWIEYRHQTGKYHIDNQQTVKEQCLLAGIPEDCIHIDTTCTFQSPAGFSYRQDKQSGRHLCFIMKK</sequence>